<dbReference type="Proteomes" id="UP000749740">
    <property type="component" value="Unassembled WGS sequence"/>
</dbReference>
<dbReference type="Pfam" id="PF18812">
    <property type="entry name" value="PBECR3"/>
    <property type="match status" value="1"/>
</dbReference>
<feature type="domain" description="Phage-Barnase-EndoU-ColicinE5/D-RelE like nuclease 3" evidence="1">
    <location>
        <begin position="10"/>
        <end position="66"/>
    </location>
</feature>
<accession>A0A9Q3QVA4</accession>
<organism evidence="2 3">
    <name type="scientific">Rhizobium lentis</name>
    <dbReference type="NCBI Taxonomy" id="1138194"/>
    <lineage>
        <taxon>Bacteria</taxon>
        <taxon>Pseudomonadati</taxon>
        <taxon>Pseudomonadota</taxon>
        <taxon>Alphaproteobacteria</taxon>
        <taxon>Hyphomicrobiales</taxon>
        <taxon>Rhizobiaceae</taxon>
        <taxon>Rhizobium/Agrobacterium group</taxon>
        <taxon>Rhizobium</taxon>
    </lineage>
</organism>
<reference evidence="2" key="1">
    <citation type="submission" date="2020-04" db="EMBL/GenBank/DDBJ databases">
        <title>Global-level population genomics: horizontal gene transfer, symbiosis and evolution in Rhizobia.</title>
        <authorList>
            <person name="Gai Y."/>
        </authorList>
    </citation>
    <scope>NUCLEOTIDE SEQUENCE</scope>
    <source>
        <strain evidence="2">BLR57</strain>
    </source>
</reference>
<proteinExistence type="predicted"/>
<evidence type="ECO:0000259" key="1">
    <source>
        <dbReference type="Pfam" id="PF18812"/>
    </source>
</evidence>
<dbReference type="AlphaFoldDB" id="A0A9Q3QVA4"/>
<evidence type="ECO:0000313" key="2">
    <source>
        <dbReference type="EMBL" id="MBX5021213.1"/>
    </source>
</evidence>
<name>A0A9Q3QVA4_9HYPH</name>
<dbReference type="InterPro" id="IPR041301">
    <property type="entry name" value="PBECR3"/>
</dbReference>
<protein>
    <recommendedName>
        <fullName evidence="1">Phage-Barnase-EndoU-ColicinE5/D-RelE like nuclease 3 domain-containing protein</fullName>
    </recommendedName>
</protein>
<sequence>MEFATVAKPGAISKVTGVDVRGFRHAVSNQSISHTLKRHGNPKVEAPRGQIAVTPKDFEKLPQIVRLGTVHAPEPHKSLLPRFVIKAEIDGIGYHYVGDVKAGKRRLDMVSLRMKKGSW</sequence>
<comment type="caution">
    <text evidence="2">The sequence shown here is derived from an EMBL/GenBank/DDBJ whole genome shotgun (WGS) entry which is preliminary data.</text>
</comment>
<gene>
    <name evidence="2" type="ORF">HJB63_01225</name>
</gene>
<dbReference type="EMBL" id="JABDYC010000001">
    <property type="protein sequence ID" value="MBX5021213.1"/>
    <property type="molecule type" value="Genomic_DNA"/>
</dbReference>
<evidence type="ECO:0000313" key="3">
    <source>
        <dbReference type="Proteomes" id="UP000749740"/>
    </source>
</evidence>
<dbReference type="RefSeq" id="WP_221133357.1">
    <property type="nucleotide sequence ID" value="NZ_JABDYC010000001.1"/>
</dbReference>